<evidence type="ECO:0000256" key="1">
    <source>
        <dbReference type="ARBA" id="ARBA00022737"/>
    </source>
</evidence>
<dbReference type="InterPro" id="IPR006597">
    <property type="entry name" value="Sel1-like"/>
</dbReference>
<keyword evidence="5" id="KW-0812">Transmembrane</keyword>
<organism evidence="6 7">
    <name type="scientific">Selenihalanaerobacter shriftii</name>
    <dbReference type="NCBI Taxonomy" id="142842"/>
    <lineage>
        <taxon>Bacteria</taxon>
        <taxon>Bacillati</taxon>
        <taxon>Bacillota</taxon>
        <taxon>Clostridia</taxon>
        <taxon>Halanaerobiales</taxon>
        <taxon>Halobacteroidaceae</taxon>
        <taxon>Selenihalanaerobacter</taxon>
    </lineage>
</organism>
<dbReference type="Pfam" id="PF07719">
    <property type="entry name" value="TPR_2"/>
    <property type="match status" value="1"/>
</dbReference>
<dbReference type="Gene3D" id="1.25.40.10">
    <property type="entry name" value="Tetratricopeptide repeat domain"/>
    <property type="match status" value="2"/>
</dbReference>
<dbReference type="SMART" id="SM00028">
    <property type="entry name" value="TPR"/>
    <property type="match status" value="4"/>
</dbReference>
<protein>
    <submittedName>
        <fullName evidence="6">Tetratricopeptide repeat-containing protein</fullName>
    </submittedName>
</protein>
<dbReference type="Proteomes" id="UP000190625">
    <property type="component" value="Unassembled WGS sequence"/>
</dbReference>
<feature type="repeat" description="TPR" evidence="4">
    <location>
        <begin position="103"/>
        <end position="136"/>
    </location>
</feature>
<feature type="transmembrane region" description="Helical" evidence="5">
    <location>
        <begin position="12"/>
        <end position="31"/>
    </location>
</feature>
<evidence type="ECO:0000256" key="3">
    <source>
        <dbReference type="ARBA" id="ARBA00023078"/>
    </source>
</evidence>
<dbReference type="PANTHER" id="PTHR44943">
    <property type="entry name" value="CELLULOSE SYNTHASE OPERON PROTEIN C"/>
    <property type="match status" value="1"/>
</dbReference>
<evidence type="ECO:0000313" key="6">
    <source>
        <dbReference type="EMBL" id="SJZ53170.1"/>
    </source>
</evidence>
<reference evidence="7" key="1">
    <citation type="submission" date="2017-02" db="EMBL/GenBank/DDBJ databases">
        <authorList>
            <person name="Varghese N."/>
            <person name="Submissions S."/>
        </authorList>
    </citation>
    <scope>NUCLEOTIDE SEQUENCE [LARGE SCALE GENOMIC DNA]</scope>
    <source>
        <strain evidence="7">ATCC BAA-73</strain>
    </source>
</reference>
<evidence type="ECO:0000256" key="5">
    <source>
        <dbReference type="SAM" id="Phobius"/>
    </source>
</evidence>
<keyword evidence="7" id="KW-1185">Reference proteome</keyword>
<feature type="repeat" description="TPR" evidence="4">
    <location>
        <begin position="254"/>
        <end position="287"/>
    </location>
</feature>
<dbReference type="InterPro" id="IPR013105">
    <property type="entry name" value="TPR_2"/>
</dbReference>
<dbReference type="Pfam" id="PF00515">
    <property type="entry name" value="TPR_1"/>
    <property type="match status" value="1"/>
</dbReference>
<name>A0A1T4LET2_9FIRM</name>
<dbReference type="PROSITE" id="PS50005">
    <property type="entry name" value="TPR"/>
    <property type="match status" value="4"/>
</dbReference>
<feature type="repeat" description="TPR" evidence="4">
    <location>
        <begin position="220"/>
        <end position="253"/>
    </location>
</feature>
<keyword evidence="1" id="KW-0677">Repeat</keyword>
<accession>A0A1T4LET2</accession>
<dbReference type="InterPro" id="IPR051685">
    <property type="entry name" value="Ycf3/AcsC/BcsC/TPR_MFPF"/>
</dbReference>
<dbReference type="RefSeq" id="WP_078809599.1">
    <property type="nucleotide sequence ID" value="NZ_FUWM01000008.1"/>
</dbReference>
<dbReference type="EMBL" id="FUWM01000008">
    <property type="protein sequence ID" value="SJZ53170.1"/>
    <property type="molecule type" value="Genomic_DNA"/>
</dbReference>
<evidence type="ECO:0000256" key="4">
    <source>
        <dbReference type="PROSITE-ProRule" id="PRU00339"/>
    </source>
</evidence>
<dbReference type="SUPFAM" id="SSF48452">
    <property type="entry name" value="TPR-like"/>
    <property type="match status" value="1"/>
</dbReference>
<keyword evidence="5" id="KW-1133">Transmembrane helix</keyword>
<dbReference type="STRING" id="142842.SAMN02745118_01106"/>
<dbReference type="InterPro" id="IPR011990">
    <property type="entry name" value="TPR-like_helical_dom_sf"/>
</dbReference>
<dbReference type="Pfam" id="PF13432">
    <property type="entry name" value="TPR_16"/>
    <property type="match status" value="1"/>
</dbReference>
<gene>
    <name evidence="6" type="ORF">SAMN02745118_01106</name>
</gene>
<dbReference type="PROSITE" id="PS50293">
    <property type="entry name" value="TPR_REGION"/>
    <property type="match status" value="3"/>
</dbReference>
<keyword evidence="5" id="KW-0472">Membrane</keyword>
<dbReference type="SMART" id="SM00671">
    <property type="entry name" value="SEL1"/>
    <property type="match status" value="4"/>
</dbReference>
<evidence type="ECO:0000256" key="2">
    <source>
        <dbReference type="ARBA" id="ARBA00022803"/>
    </source>
</evidence>
<dbReference type="Pfam" id="PF13174">
    <property type="entry name" value="TPR_6"/>
    <property type="match status" value="2"/>
</dbReference>
<keyword evidence="3" id="KW-0793">Thylakoid</keyword>
<dbReference type="InterPro" id="IPR019734">
    <property type="entry name" value="TPR_rpt"/>
</dbReference>
<dbReference type="OrthoDB" id="1723294at2"/>
<sequence length="340" mass="38440">MSGKNDKQKTMAIFMIIVFVASVFVAAAGFISSSNNSQQTNYQSNSQGDSQKINNLKQRLSDNPQDVQAMIDLGNAYYDQRNYEKAINYYEASLRFEPEHAHVLVDLGTAYYYKQNSNPQKAIELYNKALEVDPDFKNALFNKGVVYQRGIRNYQKAIKAWQAFIAEYPNGQMTDKAKEFLAEARSSAKNPDQISSPQSTNAQSTIADYKARLGENPQDVAAMINLGHAYFDQQNFSKAINYYETSLKFKPNNVSVLVDLGIAYRKVNNPKKAIGIFDKALEIDPDFKNALFNKGIVTHFDLKDYQKAAKAWQAFLAKYPNGKMVDKARKFLNEAKNSIN</sequence>
<dbReference type="AlphaFoldDB" id="A0A1T4LET2"/>
<evidence type="ECO:0000313" key="7">
    <source>
        <dbReference type="Proteomes" id="UP000190625"/>
    </source>
</evidence>
<keyword evidence="2 4" id="KW-0802">TPR repeat</keyword>
<dbReference type="PANTHER" id="PTHR44943:SF9">
    <property type="entry name" value="TPR-REPEAT-CONTAINING PROTEIN"/>
    <property type="match status" value="1"/>
</dbReference>
<feature type="repeat" description="TPR" evidence="4">
    <location>
        <begin position="67"/>
        <end position="100"/>
    </location>
</feature>
<proteinExistence type="predicted"/>